<proteinExistence type="predicted"/>
<organism evidence="2 3">
    <name type="scientific">Belliella marina</name>
    <dbReference type="NCBI Taxonomy" id="1644146"/>
    <lineage>
        <taxon>Bacteria</taxon>
        <taxon>Pseudomonadati</taxon>
        <taxon>Bacteroidota</taxon>
        <taxon>Cytophagia</taxon>
        <taxon>Cytophagales</taxon>
        <taxon>Cyclobacteriaceae</taxon>
        <taxon>Belliella</taxon>
    </lineage>
</organism>
<keyword evidence="3" id="KW-1185">Reference proteome</keyword>
<gene>
    <name evidence="2" type="ORF">ACFSKL_04535</name>
</gene>
<keyword evidence="1" id="KW-0812">Transmembrane</keyword>
<evidence type="ECO:0000313" key="2">
    <source>
        <dbReference type="EMBL" id="MFD2034044.1"/>
    </source>
</evidence>
<evidence type="ECO:0000256" key="1">
    <source>
        <dbReference type="SAM" id="Phobius"/>
    </source>
</evidence>
<evidence type="ECO:0000313" key="3">
    <source>
        <dbReference type="Proteomes" id="UP001597361"/>
    </source>
</evidence>
<accession>A0ABW4VH79</accession>
<comment type="caution">
    <text evidence="2">The sequence shown here is derived from an EMBL/GenBank/DDBJ whole genome shotgun (WGS) entry which is preliminary data.</text>
</comment>
<dbReference type="RefSeq" id="WP_376883879.1">
    <property type="nucleotide sequence ID" value="NZ_JBHUHR010000015.1"/>
</dbReference>
<dbReference type="EMBL" id="JBHUHR010000015">
    <property type="protein sequence ID" value="MFD2034044.1"/>
    <property type="molecule type" value="Genomic_DNA"/>
</dbReference>
<protein>
    <recommendedName>
        <fullName evidence="4">MORN repeat protein</fullName>
    </recommendedName>
</protein>
<evidence type="ECO:0008006" key="4">
    <source>
        <dbReference type="Google" id="ProtNLM"/>
    </source>
</evidence>
<sequence>MKDIFIRIYMGVSGVLILVLSFLVYNLYDQEIIRTKGIIVEDEHGRDRILIGAPIPESKDRVRTDLKKVEEYWAGQYGEQYMEWYKDYYHGTNGMVVMDEHGIDKLLVGDKLADANGGVRISESTGIIWNDENGMERGGVGVDKLKENNQYRGTLGFDDNTGAEGFHLAQFEDGSQLLRMVYQDGYLLFGQAKPNSFLQNQEPFIGIVVFDKDDNIVFKKNFIEKE</sequence>
<feature type="transmembrane region" description="Helical" evidence="1">
    <location>
        <begin position="6"/>
        <end position="28"/>
    </location>
</feature>
<name>A0ABW4VH79_9BACT</name>
<keyword evidence="1" id="KW-0472">Membrane</keyword>
<reference evidence="3" key="1">
    <citation type="journal article" date="2019" name="Int. J. Syst. Evol. Microbiol.">
        <title>The Global Catalogue of Microorganisms (GCM) 10K type strain sequencing project: providing services to taxonomists for standard genome sequencing and annotation.</title>
        <authorList>
            <consortium name="The Broad Institute Genomics Platform"/>
            <consortium name="The Broad Institute Genome Sequencing Center for Infectious Disease"/>
            <person name="Wu L."/>
            <person name="Ma J."/>
        </authorList>
    </citation>
    <scope>NUCLEOTIDE SEQUENCE [LARGE SCALE GENOMIC DNA]</scope>
    <source>
        <strain evidence="3">CGMCC 1.15180</strain>
    </source>
</reference>
<keyword evidence="1" id="KW-1133">Transmembrane helix</keyword>
<dbReference type="Proteomes" id="UP001597361">
    <property type="component" value="Unassembled WGS sequence"/>
</dbReference>